<accession>A0A151WUL0</accession>
<reference evidence="2 3" key="1">
    <citation type="submission" date="2015-09" db="EMBL/GenBank/DDBJ databases">
        <title>Trachymyrmex zeteki WGS genome.</title>
        <authorList>
            <person name="Nygaard S."/>
            <person name="Hu H."/>
            <person name="Boomsma J."/>
            <person name="Zhang G."/>
        </authorList>
    </citation>
    <scope>NUCLEOTIDE SEQUENCE [LARGE SCALE GENOMIC DNA]</scope>
    <source>
        <strain evidence="2">Tzet28-1</strain>
        <tissue evidence="2">Whole body</tissue>
    </source>
</reference>
<dbReference type="EMBL" id="KQ982736">
    <property type="protein sequence ID" value="KYQ51431.1"/>
    <property type="molecule type" value="Genomic_DNA"/>
</dbReference>
<name>A0A151WUL0_9HYME</name>
<proteinExistence type="predicted"/>
<evidence type="ECO:0000313" key="2">
    <source>
        <dbReference type="EMBL" id="KYQ51431.1"/>
    </source>
</evidence>
<dbReference type="Proteomes" id="UP000075809">
    <property type="component" value="Unassembled WGS sequence"/>
</dbReference>
<sequence length="316" mass="35888">MDKVVMDLKGSPALVNRHDPEEGLEGDQETQRSYRQLRGYKARYRSSLKKPRLLHTSERFDRVHSWTREAARNRGVILSARTGQCEKRNGMRRRRNVLGERVTGEDARPRDEGNKWFEEPVETGPRTKDTLPAPSEPPSSNSRGEKEGEEEEEKEESHCSSARREGVRMGERLTQEEEKDHGDSDGRGRYLNPNQLSTLIHAMHTTIQFSYTILRQLHSTITDLMTLPHSFASPRLAKAEETATGFEIIRSIGPALGRNVSGRSSHEDRSILRLTSARLNERRVGGERERGGYGAILQLQQTAECSNRFDNDVLNG</sequence>
<dbReference type="AlphaFoldDB" id="A0A151WUL0"/>
<feature type="compositionally biased region" description="Basic and acidic residues" evidence="1">
    <location>
        <begin position="102"/>
        <end position="118"/>
    </location>
</feature>
<evidence type="ECO:0000256" key="1">
    <source>
        <dbReference type="SAM" id="MobiDB-lite"/>
    </source>
</evidence>
<feature type="compositionally biased region" description="Basic and acidic residues" evidence="1">
    <location>
        <begin position="155"/>
        <end position="188"/>
    </location>
</feature>
<feature type="region of interest" description="Disordered" evidence="1">
    <location>
        <begin position="1"/>
        <end position="32"/>
    </location>
</feature>
<evidence type="ECO:0000313" key="3">
    <source>
        <dbReference type="Proteomes" id="UP000075809"/>
    </source>
</evidence>
<gene>
    <name evidence="2" type="ORF">ALC60_09429</name>
</gene>
<keyword evidence="3" id="KW-1185">Reference proteome</keyword>
<feature type="region of interest" description="Disordered" evidence="1">
    <location>
        <begin position="85"/>
        <end position="190"/>
    </location>
</feature>
<protein>
    <submittedName>
        <fullName evidence="2">Uncharacterized protein</fullName>
    </submittedName>
</protein>
<organism evidence="2 3">
    <name type="scientific">Mycetomoellerius zeteki</name>
    <dbReference type="NCBI Taxonomy" id="64791"/>
    <lineage>
        <taxon>Eukaryota</taxon>
        <taxon>Metazoa</taxon>
        <taxon>Ecdysozoa</taxon>
        <taxon>Arthropoda</taxon>
        <taxon>Hexapoda</taxon>
        <taxon>Insecta</taxon>
        <taxon>Pterygota</taxon>
        <taxon>Neoptera</taxon>
        <taxon>Endopterygota</taxon>
        <taxon>Hymenoptera</taxon>
        <taxon>Apocrita</taxon>
        <taxon>Aculeata</taxon>
        <taxon>Formicoidea</taxon>
        <taxon>Formicidae</taxon>
        <taxon>Myrmicinae</taxon>
        <taxon>Mycetomoellerius</taxon>
    </lineage>
</organism>